<dbReference type="Gene3D" id="2.40.160.120">
    <property type="match status" value="1"/>
</dbReference>
<dbReference type="InterPro" id="IPR000648">
    <property type="entry name" value="Oxysterol-bd"/>
</dbReference>
<organism evidence="6">
    <name type="scientific">Trichuris suis</name>
    <name type="common">pig whipworm</name>
    <dbReference type="NCBI Taxonomy" id="68888"/>
    <lineage>
        <taxon>Eukaryota</taxon>
        <taxon>Metazoa</taxon>
        <taxon>Ecdysozoa</taxon>
        <taxon>Nematoda</taxon>
        <taxon>Enoplea</taxon>
        <taxon>Dorylaimia</taxon>
        <taxon>Trichinellida</taxon>
        <taxon>Trichuridae</taxon>
        <taxon>Trichuris</taxon>
    </lineage>
</organism>
<protein>
    <recommendedName>
        <fullName evidence="4">Oxysterol-binding protein</fullName>
    </recommendedName>
</protein>
<evidence type="ECO:0000256" key="5">
    <source>
        <dbReference type="SAM" id="Coils"/>
    </source>
</evidence>
<dbReference type="GO" id="GO:0005886">
    <property type="term" value="C:plasma membrane"/>
    <property type="evidence" value="ECO:0007669"/>
    <property type="project" value="TreeGrafter"/>
</dbReference>
<dbReference type="SUPFAM" id="SSF144000">
    <property type="entry name" value="Oxysterol-binding protein-like"/>
    <property type="match status" value="1"/>
</dbReference>
<dbReference type="GO" id="GO:0032934">
    <property type="term" value="F:sterol binding"/>
    <property type="evidence" value="ECO:0007669"/>
    <property type="project" value="TreeGrafter"/>
</dbReference>
<feature type="coiled-coil region" evidence="5">
    <location>
        <begin position="380"/>
        <end position="407"/>
    </location>
</feature>
<proteinExistence type="inferred from homology"/>
<dbReference type="EMBL" id="KL367678">
    <property type="protein sequence ID" value="KFD60282.1"/>
    <property type="molecule type" value="Genomic_DNA"/>
</dbReference>
<gene>
    <name evidence="6" type="ORF">M514_05978</name>
</gene>
<keyword evidence="4" id="KW-0445">Lipid transport</keyword>
<dbReference type="GO" id="GO:0097038">
    <property type="term" value="C:perinuclear endoplasmic reticulum"/>
    <property type="evidence" value="ECO:0007669"/>
    <property type="project" value="TreeGrafter"/>
</dbReference>
<evidence type="ECO:0000256" key="1">
    <source>
        <dbReference type="ARBA" id="ARBA00008842"/>
    </source>
</evidence>
<dbReference type="GO" id="GO:0005829">
    <property type="term" value="C:cytosol"/>
    <property type="evidence" value="ECO:0007669"/>
    <property type="project" value="TreeGrafter"/>
</dbReference>
<dbReference type="AlphaFoldDB" id="A0A085MST6"/>
<accession>A0A085MST6</accession>
<dbReference type="Gene3D" id="3.30.70.3490">
    <property type="match status" value="1"/>
</dbReference>
<dbReference type="PANTHER" id="PTHR10972:SF209">
    <property type="entry name" value="OXYSTEROL-BINDING PROTEIN"/>
    <property type="match status" value="1"/>
</dbReference>
<dbReference type="Proteomes" id="UP000030758">
    <property type="component" value="Unassembled WGS sequence"/>
</dbReference>
<dbReference type="PROSITE" id="PS01013">
    <property type="entry name" value="OSBP"/>
    <property type="match status" value="1"/>
</dbReference>
<dbReference type="InterPro" id="IPR018494">
    <property type="entry name" value="Oxysterol-bd_CS"/>
</dbReference>
<dbReference type="InterPro" id="IPR037239">
    <property type="entry name" value="OSBP_sf"/>
</dbReference>
<comment type="similarity">
    <text evidence="1 3">Belongs to the OSBP family.</text>
</comment>
<reference evidence="6" key="1">
    <citation type="journal article" date="2014" name="Nat. Genet.">
        <title>Genome and transcriptome of the porcine whipworm Trichuris suis.</title>
        <authorList>
            <person name="Jex A.R."/>
            <person name="Nejsum P."/>
            <person name="Schwarz E.M."/>
            <person name="Hu L."/>
            <person name="Young N.D."/>
            <person name="Hall R.S."/>
            <person name="Korhonen P.K."/>
            <person name="Liao S."/>
            <person name="Thamsborg S."/>
            <person name="Xia J."/>
            <person name="Xu P."/>
            <person name="Wang S."/>
            <person name="Scheerlinck J.P."/>
            <person name="Hofmann A."/>
            <person name="Sternberg P.W."/>
            <person name="Wang J."/>
            <person name="Gasser R.B."/>
        </authorList>
    </citation>
    <scope>NUCLEOTIDE SEQUENCE [LARGE SCALE GENOMIC DNA]</scope>
    <source>
        <strain evidence="6">DCEP-RM93F</strain>
    </source>
</reference>
<dbReference type="Pfam" id="PF01237">
    <property type="entry name" value="Oxysterol_BP"/>
    <property type="match status" value="1"/>
</dbReference>
<keyword evidence="5" id="KW-0175">Coiled coil</keyword>
<evidence type="ECO:0000256" key="2">
    <source>
        <dbReference type="ARBA" id="ARBA00023121"/>
    </source>
</evidence>
<evidence type="ECO:0000313" key="6">
    <source>
        <dbReference type="EMBL" id="KFD60282.1"/>
    </source>
</evidence>
<name>A0A085MST6_9BILA</name>
<evidence type="ECO:0000256" key="3">
    <source>
        <dbReference type="RuleBase" id="RU003844"/>
    </source>
</evidence>
<evidence type="ECO:0000256" key="4">
    <source>
        <dbReference type="RuleBase" id="RU003845"/>
    </source>
</evidence>
<keyword evidence="4" id="KW-0813">Transport</keyword>
<dbReference type="PANTHER" id="PTHR10972">
    <property type="entry name" value="OXYSTEROL-BINDING PROTEIN-RELATED"/>
    <property type="match status" value="1"/>
</dbReference>
<dbReference type="OrthoDB" id="416222at2759"/>
<dbReference type="FunFam" id="2.40.160.120:FF:000001">
    <property type="entry name" value="Oxysterol-binding protein"/>
    <property type="match status" value="1"/>
</dbReference>
<sequence length="451" mass="51344">MVSPERLKELHENRDAIARVNAKREKANAWTILKHSIGSDLTRLTIPIVFNEPLSFLQRLTEYMEYSTLLSSIAAEEDPVKRIEKVAAFAVSALSSNHGRLRKPFNPILGETYQLDKPEFRVCCEQVSHHPPISAFHAQGTGFKFYGSINPRIKIRGQSLEIEPIGLFTLELESVGDVYTWSNVNTLVNNIIVGALTIEQARPLSIIFASYQIVPYKEGNMEITSHRSGLKCVLQFKPTTTLFGSSERRSIQGYITNQQKHRIRAVYGDWTQFLASCNVESFKRSFPRWTKERSGTPLSRTASSPDQSSSVIRLVSDCDFAHPAVTGIANSTLLWQVEAKPPFAPEFFGFNHFAMELNCLKPAASTSLPPTDSRLRPDIRLLEKGNLEAAEKEKLRLEEKQRLAFEARKKSKQPWMPRWFFLGTHSETNKPCWLFSGTYWQRDWSNCPDLF</sequence>
<keyword evidence="2" id="KW-0446">Lipid-binding</keyword>
<dbReference type="GO" id="GO:0120009">
    <property type="term" value="P:intermembrane lipid transfer"/>
    <property type="evidence" value="ECO:0007669"/>
    <property type="project" value="UniProtKB-ARBA"/>
</dbReference>